<dbReference type="Gene3D" id="3.40.50.2000">
    <property type="entry name" value="Glycogen Phosphorylase B"/>
    <property type="match status" value="2"/>
</dbReference>
<reference evidence="3 4" key="1">
    <citation type="submission" date="2018-08" db="EMBL/GenBank/DDBJ databases">
        <title>Erythrobacter zhengii sp.nov., a bacterium isolated from deep-sea sediment.</title>
        <authorList>
            <person name="Fang C."/>
            <person name="Wu Y.-H."/>
            <person name="Sun C."/>
            <person name="Wang H."/>
            <person name="Cheng H."/>
            <person name="Meng F.-X."/>
            <person name="Wang C.-S."/>
            <person name="Xu X.-W."/>
        </authorList>
    </citation>
    <scope>NUCLEOTIDE SEQUENCE [LARGE SCALE GENOMIC DNA]</scope>
    <source>
        <strain evidence="3 4">CCTCC AB 2015396</strain>
    </source>
</reference>
<evidence type="ECO:0000313" key="3">
    <source>
        <dbReference type="EMBL" id="RIV83510.1"/>
    </source>
</evidence>
<keyword evidence="3" id="KW-0808">Transferase</keyword>
<dbReference type="OrthoDB" id="9790710at2"/>
<dbReference type="PANTHER" id="PTHR45947">
    <property type="entry name" value="SULFOQUINOVOSYL TRANSFERASE SQD2"/>
    <property type="match status" value="1"/>
</dbReference>
<dbReference type="InterPro" id="IPR050194">
    <property type="entry name" value="Glycosyltransferase_grp1"/>
</dbReference>
<dbReference type="RefSeq" id="WP_119593237.1">
    <property type="nucleotide sequence ID" value="NZ_QXFM01000112.1"/>
</dbReference>
<protein>
    <submittedName>
        <fullName evidence="3">Glycosyltransferase</fullName>
    </submittedName>
</protein>
<comment type="caution">
    <text evidence="3">The sequence shown here is derived from an EMBL/GenBank/DDBJ whole genome shotgun (WGS) entry which is preliminary data.</text>
</comment>
<feature type="domain" description="Glycosyltransferase subfamily 4-like N-terminal" evidence="2">
    <location>
        <begin position="130"/>
        <end position="319"/>
    </location>
</feature>
<dbReference type="Proteomes" id="UP000265366">
    <property type="component" value="Unassembled WGS sequence"/>
</dbReference>
<sequence>MTGERHQKWKVARGLAGAALHLAANGKPSGLDLAREAVGLCAEPGTFAAFCRAALALYDTTAIEEAVAWAEPHAGENDKLARLIADLRSGPLAAVALARRMEDRRPLSIVPVPGRILYVLYKSLPHASDGYSTRSHGMAQGMLDNGADLVCVTRPGFPWDFLVGKSAAVADEAIETVDGVDYRRLPFPRRSDFQPEPSEYMDYASFAYLEQAAARLVDEMRRHRPACVVAASNLSTAVPACLAAHSLGLPFAYEVRGFWEITRGSREPAFLHSVTGRQERFLEVATARAAEAVITLTGAMRDELEERGVERERISLAPNACDPERFRPSARNAILAERIGLGAEVPVIGYVGSFTQYEGLDDLTSACAALRRAGVAFRLLLVGSGTPGPDGLCEVTGRVRELAAREGLADWLIMPGRVPHDEVADWYSLIDIAPFPRKSQPVAELVSPLKPLEAMAMEKAVVASSVGGMREIVRDGQTGLVFAKGNVRALEDALRRLLEDEALRQQLGKAARAWIVEQRSWRHSAGNLLDALQPLMAGLPAACVRGDKNGAPLAGNAEVGFG</sequence>
<dbReference type="CDD" id="cd03794">
    <property type="entry name" value="GT4_WbuB-like"/>
    <property type="match status" value="1"/>
</dbReference>
<evidence type="ECO:0000313" key="4">
    <source>
        <dbReference type="Proteomes" id="UP000265366"/>
    </source>
</evidence>
<organism evidence="3 4">
    <name type="scientific">Aurantiacibacter xanthus</name>
    <dbReference type="NCBI Taxonomy" id="1784712"/>
    <lineage>
        <taxon>Bacteria</taxon>
        <taxon>Pseudomonadati</taxon>
        <taxon>Pseudomonadota</taxon>
        <taxon>Alphaproteobacteria</taxon>
        <taxon>Sphingomonadales</taxon>
        <taxon>Erythrobacteraceae</taxon>
        <taxon>Aurantiacibacter</taxon>
    </lineage>
</organism>
<proteinExistence type="predicted"/>
<dbReference type="SUPFAM" id="SSF53756">
    <property type="entry name" value="UDP-Glycosyltransferase/glycogen phosphorylase"/>
    <property type="match status" value="1"/>
</dbReference>
<gene>
    <name evidence="3" type="ORF">D2V17_13030</name>
</gene>
<accession>A0A3A1P248</accession>
<dbReference type="InterPro" id="IPR001296">
    <property type="entry name" value="Glyco_trans_1"/>
</dbReference>
<dbReference type="EMBL" id="QXFM01000112">
    <property type="protein sequence ID" value="RIV83510.1"/>
    <property type="molecule type" value="Genomic_DNA"/>
</dbReference>
<dbReference type="Pfam" id="PF13579">
    <property type="entry name" value="Glyco_trans_4_4"/>
    <property type="match status" value="1"/>
</dbReference>
<dbReference type="InterPro" id="IPR028098">
    <property type="entry name" value="Glyco_trans_4-like_N"/>
</dbReference>
<dbReference type="PANTHER" id="PTHR45947:SF3">
    <property type="entry name" value="SULFOQUINOVOSYL TRANSFERASE SQD2"/>
    <property type="match status" value="1"/>
</dbReference>
<name>A0A3A1P248_9SPHN</name>
<dbReference type="Pfam" id="PF00534">
    <property type="entry name" value="Glycos_transf_1"/>
    <property type="match status" value="1"/>
</dbReference>
<evidence type="ECO:0000259" key="1">
    <source>
        <dbReference type="Pfam" id="PF00534"/>
    </source>
</evidence>
<feature type="domain" description="Glycosyl transferase family 1" evidence="1">
    <location>
        <begin position="343"/>
        <end position="514"/>
    </location>
</feature>
<dbReference type="GO" id="GO:0016757">
    <property type="term" value="F:glycosyltransferase activity"/>
    <property type="evidence" value="ECO:0007669"/>
    <property type="project" value="InterPro"/>
</dbReference>
<evidence type="ECO:0000259" key="2">
    <source>
        <dbReference type="Pfam" id="PF13579"/>
    </source>
</evidence>
<dbReference type="AlphaFoldDB" id="A0A3A1P248"/>
<keyword evidence="4" id="KW-1185">Reference proteome</keyword>